<evidence type="ECO:0000256" key="1">
    <source>
        <dbReference type="ARBA" id="ARBA00022649"/>
    </source>
</evidence>
<dbReference type="EMBL" id="LJTC01000009">
    <property type="protein sequence ID" value="KPM82795.1"/>
    <property type="molecule type" value="Genomic_DNA"/>
</dbReference>
<dbReference type="PATRIC" id="fig|570156.3.peg.3959"/>
<proteinExistence type="inferred from homology"/>
<accession>A0A0P7DYU1</accession>
<dbReference type="InterPro" id="IPR035093">
    <property type="entry name" value="RelE/ParE_toxin_dom_sf"/>
</dbReference>
<dbReference type="InterPro" id="IPR007712">
    <property type="entry name" value="RelE/ParE_toxin"/>
</dbReference>
<keyword evidence="1" id="KW-1277">Toxin-antitoxin system</keyword>
<dbReference type="Gene3D" id="3.30.2310.20">
    <property type="entry name" value="RelE-like"/>
    <property type="match status" value="1"/>
</dbReference>
<dbReference type="Pfam" id="PF05016">
    <property type="entry name" value="ParE_toxin"/>
    <property type="match status" value="1"/>
</dbReference>
<evidence type="ECO:0000313" key="4">
    <source>
        <dbReference type="Proteomes" id="UP000050378"/>
    </source>
</evidence>
<dbReference type="RefSeq" id="WP_054553696.1">
    <property type="nucleotide sequence ID" value="NZ_LJTC01000009.1"/>
</dbReference>
<dbReference type="OrthoDB" id="516834at2"/>
<organism evidence="3 4">
    <name type="scientific">Pseudoalteromonas lipolytica</name>
    <dbReference type="NCBI Taxonomy" id="570156"/>
    <lineage>
        <taxon>Bacteria</taxon>
        <taxon>Pseudomonadati</taxon>
        <taxon>Pseudomonadota</taxon>
        <taxon>Gammaproteobacteria</taxon>
        <taxon>Alteromonadales</taxon>
        <taxon>Pseudoalteromonadaceae</taxon>
        <taxon>Pseudoalteromonas</taxon>
    </lineage>
</organism>
<evidence type="ECO:0000313" key="3">
    <source>
        <dbReference type="EMBL" id="KPM82795.1"/>
    </source>
</evidence>
<dbReference type="STRING" id="570156.AOG27_14310"/>
<dbReference type="Proteomes" id="UP000050378">
    <property type="component" value="Unassembled WGS sequence"/>
</dbReference>
<protein>
    <recommendedName>
        <fullName evidence="2">Toxin</fullName>
    </recommendedName>
</protein>
<sequence length="98" mass="11647">MAKYILSNKAQYDLERIFQYTEIEFGVSQAENYLIGIHETLMDLSTEPSLAQDVSDIKPGYSRYIFRKHYIFFKKRANDIFIVRILHQQMKVQLHLTS</sequence>
<reference evidence="3 4" key="1">
    <citation type="submission" date="2015-09" db="EMBL/GenBank/DDBJ databases">
        <title>Draft Genome Sequence of Pseudoalteromonas lipolytica UCD-48B.</title>
        <authorList>
            <person name="Krusor M."/>
            <person name="Coil D.A."/>
            <person name="Lang J.M."/>
            <person name="Eisen J.A."/>
            <person name="Alexiev A."/>
        </authorList>
    </citation>
    <scope>NUCLEOTIDE SEQUENCE [LARGE SCALE GENOMIC DNA]</scope>
    <source>
        <strain evidence="3 4">UCD-48B</strain>
    </source>
</reference>
<gene>
    <name evidence="3" type="ORF">AOG27_14310</name>
</gene>
<comment type="similarity">
    <text evidence="2">Belongs to the RelE toxin family.</text>
</comment>
<dbReference type="PIRSF" id="PIRSF029218">
    <property type="entry name" value="ParE"/>
    <property type="match status" value="1"/>
</dbReference>
<comment type="caution">
    <text evidence="3">The sequence shown here is derived from an EMBL/GenBank/DDBJ whole genome shotgun (WGS) entry which is preliminary data.</text>
</comment>
<evidence type="ECO:0000256" key="2">
    <source>
        <dbReference type="PIRNR" id="PIRNR029218"/>
    </source>
</evidence>
<dbReference type="AlphaFoldDB" id="A0A0P7DYU1"/>
<name>A0A0P7DYU1_9GAMM</name>
<dbReference type="InterPro" id="IPR028344">
    <property type="entry name" value="ParE1/4"/>
</dbReference>